<dbReference type="GO" id="GO:0004016">
    <property type="term" value="F:adenylate cyclase activity"/>
    <property type="evidence" value="ECO:0007669"/>
    <property type="project" value="UniProtKB-ARBA"/>
</dbReference>
<accession>A0A6P2DDW1</accession>
<dbReference type="InterPro" id="IPR001054">
    <property type="entry name" value="A/G_cyclase"/>
</dbReference>
<dbReference type="PROSITE" id="PS50125">
    <property type="entry name" value="GUANYLATE_CYCLASE_2"/>
    <property type="match status" value="1"/>
</dbReference>
<dbReference type="KEGG" id="gms:SOIL9_83390"/>
<dbReference type="Gene3D" id="3.30.70.1230">
    <property type="entry name" value="Nucleotide cyclase"/>
    <property type="match status" value="1"/>
</dbReference>
<gene>
    <name evidence="2" type="ORF">SOIL9_83390</name>
</gene>
<keyword evidence="3" id="KW-1185">Reference proteome</keyword>
<evidence type="ECO:0000313" key="2">
    <source>
        <dbReference type="EMBL" id="VTR99974.1"/>
    </source>
</evidence>
<dbReference type="CDD" id="cd00060">
    <property type="entry name" value="FHA"/>
    <property type="match status" value="1"/>
</dbReference>
<dbReference type="SUPFAM" id="SSF55073">
    <property type="entry name" value="Nucleotide cyclase"/>
    <property type="match status" value="1"/>
</dbReference>
<dbReference type="Proteomes" id="UP000464178">
    <property type="component" value="Chromosome"/>
</dbReference>
<reference evidence="2 3" key="1">
    <citation type="submission" date="2019-05" db="EMBL/GenBank/DDBJ databases">
        <authorList>
            <consortium name="Science for Life Laboratories"/>
        </authorList>
    </citation>
    <scope>NUCLEOTIDE SEQUENCE [LARGE SCALE GENOMIC DNA]</scope>
    <source>
        <strain evidence="2">Soil9</strain>
    </source>
</reference>
<dbReference type="InterPro" id="IPR029787">
    <property type="entry name" value="Nucleotide_cyclase"/>
</dbReference>
<dbReference type="EMBL" id="LR593886">
    <property type="protein sequence ID" value="VTR99974.1"/>
    <property type="molecule type" value="Genomic_DNA"/>
</dbReference>
<sequence length="607" mass="66041">MILIAQGPTPFDSWRRVLPNDVPVVLGRDSPEWAVPWEPFLARRHAELTARGAKLKVRKIIGASNPVFHAGRSVDHFDLLPGGSFVIGHTTFTFGDAAYEPVSPGNEPPLLDMRTVAHHELDRLAFRDAPHRLDVLSRLPEVISSATDDADLLRRLVDMLLAGIRRADAVAIVSLSAGADAAHERLKLLHWDRRLSGEGEFEPSKRLVTAAVAEQKQTVLHVWGATPGGSLRDDPFTLQGRFDWAFCTPVHCDACPGWGLYVAGRFNGAEPATLLAPWESNELRDDVKFTELVGDILGALRQVQVLRERQGVFRRFFSPGVMNVLSGGDAPRALEPREADVTVLFCDLRGFSRKVEEGADRLLEVLTRVSAALGLMTQNILSHRGAIADFLGDAAMGFWGWPLEQPGKVEYACRAALGIRAAFEAVGRDAGHPLYGFRVGIGIASGRAVAGGIGTPEQAKVTVFGPVVNLASRLQDMTKLLRVPILIDEPTADAVREKLPHDVGRVRRMVKVRPYGLETPLVVAELIPPAPAPGAETTEGALSDADLAAYDAALDAFLRGDWNAAYKHLHRIPPDDRGKDVLTEFILKNNRTPPPGWDGVIPLGSKG</sequence>
<dbReference type="Pfam" id="PF00211">
    <property type="entry name" value="Guanylate_cyc"/>
    <property type="match status" value="1"/>
</dbReference>
<proteinExistence type="predicted"/>
<dbReference type="PANTHER" id="PTHR43081:SF20">
    <property type="entry name" value="TWO-COMPONENT RESPONSE REGULATOR"/>
    <property type="match status" value="1"/>
</dbReference>
<dbReference type="AlphaFoldDB" id="A0A6P2DDW1"/>
<dbReference type="InterPro" id="IPR050697">
    <property type="entry name" value="Adenylyl/Guanylyl_Cyclase_3/4"/>
</dbReference>
<evidence type="ECO:0000259" key="1">
    <source>
        <dbReference type="PROSITE" id="PS50125"/>
    </source>
</evidence>
<dbReference type="CDD" id="cd07302">
    <property type="entry name" value="CHD"/>
    <property type="match status" value="1"/>
</dbReference>
<evidence type="ECO:0000313" key="3">
    <source>
        <dbReference type="Proteomes" id="UP000464178"/>
    </source>
</evidence>
<dbReference type="InterPro" id="IPR008984">
    <property type="entry name" value="SMAD_FHA_dom_sf"/>
</dbReference>
<dbReference type="GO" id="GO:0006171">
    <property type="term" value="P:cAMP biosynthetic process"/>
    <property type="evidence" value="ECO:0007669"/>
    <property type="project" value="TreeGrafter"/>
</dbReference>
<protein>
    <recommendedName>
        <fullName evidence="1">Guanylate cyclase domain-containing protein</fullName>
    </recommendedName>
</protein>
<organism evidence="2 3">
    <name type="scientific">Gemmata massiliana</name>
    <dbReference type="NCBI Taxonomy" id="1210884"/>
    <lineage>
        <taxon>Bacteria</taxon>
        <taxon>Pseudomonadati</taxon>
        <taxon>Planctomycetota</taxon>
        <taxon>Planctomycetia</taxon>
        <taxon>Gemmatales</taxon>
        <taxon>Gemmataceae</taxon>
        <taxon>Gemmata</taxon>
    </lineage>
</organism>
<dbReference type="SMART" id="SM00044">
    <property type="entry name" value="CYCc"/>
    <property type="match status" value="1"/>
</dbReference>
<dbReference type="PANTHER" id="PTHR43081">
    <property type="entry name" value="ADENYLATE CYCLASE, TERMINAL-DIFFERENTIATION SPECIFIC-RELATED"/>
    <property type="match status" value="1"/>
</dbReference>
<dbReference type="SUPFAM" id="SSF49879">
    <property type="entry name" value="SMAD/FHA domain"/>
    <property type="match status" value="1"/>
</dbReference>
<dbReference type="RefSeq" id="WP_162672034.1">
    <property type="nucleotide sequence ID" value="NZ_LR593886.1"/>
</dbReference>
<name>A0A6P2DDW1_9BACT</name>
<feature type="domain" description="Guanylate cyclase" evidence="1">
    <location>
        <begin position="342"/>
        <end position="475"/>
    </location>
</feature>
<dbReference type="GO" id="GO:0035556">
    <property type="term" value="P:intracellular signal transduction"/>
    <property type="evidence" value="ECO:0007669"/>
    <property type="project" value="InterPro"/>
</dbReference>